<protein>
    <submittedName>
        <fullName evidence="1">Uncharacterized protein</fullName>
    </submittedName>
</protein>
<accession>A0A0A9B347</accession>
<evidence type="ECO:0000313" key="1">
    <source>
        <dbReference type="EMBL" id="JAD53742.1"/>
    </source>
</evidence>
<proteinExistence type="predicted"/>
<sequence length="31" mass="3653">MDEYLFLQLLDLKSDEEVELTDHGHLELLGH</sequence>
<organism evidence="1">
    <name type="scientific">Arundo donax</name>
    <name type="common">Giant reed</name>
    <name type="synonym">Donax arundinaceus</name>
    <dbReference type="NCBI Taxonomy" id="35708"/>
    <lineage>
        <taxon>Eukaryota</taxon>
        <taxon>Viridiplantae</taxon>
        <taxon>Streptophyta</taxon>
        <taxon>Embryophyta</taxon>
        <taxon>Tracheophyta</taxon>
        <taxon>Spermatophyta</taxon>
        <taxon>Magnoliopsida</taxon>
        <taxon>Liliopsida</taxon>
        <taxon>Poales</taxon>
        <taxon>Poaceae</taxon>
        <taxon>PACMAD clade</taxon>
        <taxon>Arundinoideae</taxon>
        <taxon>Arundineae</taxon>
        <taxon>Arundo</taxon>
    </lineage>
</organism>
<reference evidence="1" key="1">
    <citation type="submission" date="2014-09" db="EMBL/GenBank/DDBJ databases">
        <authorList>
            <person name="Magalhaes I.L.F."/>
            <person name="Oliveira U."/>
            <person name="Santos F.R."/>
            <person name="Vidigal T.H.D.A."/>
            <person name="Brescovit A.D."/>
            <person name="Santos A.J."/>
        </authorList>
    </citation>
    <scope>NUCLEOTIDE SEQUENCE</scope>
    <source>
        <tissue evidence="1">Shoot tissue taken approximately 20 cm above the soil surface</tissue>
    </source>
</reference>
<reference evidence="1" key="2">
    <citation type="journal article" date="2015" name="Data Brief">
        <title>Shoot transcriptome of the giant reed, Arundo donax.</title>
        <authorList>
            <person name="Barrero R.A."/>
            <person name="Guerrero F.D."/>
            <person name="Moolhuijzen P."/>
            <person name="Goolsby J.A."/>
            <person name="Tidwell J."/>
            <person name="Bellgard S.E."/>
            <person name="Bellgard M.I."/>
        </authorList>
    </citation>
    <scope>NUCLEOTIDE SEQUENCE</scope>
    <source>
        <tissue evidence="1">Shoot tissue taken approximately 20 cm above the soil surface</tissue>
    </source>
</reference>
<dbReference type="AlphaFoldDB" id="A0A0A9B347"/>
<name>A0A0A9B347_ARUDO</name>
<dbReference type="EMBL" id="GBRH01244153">
    <property type="protein sequence ID" value="JAD53742.1"/>
    <property type="molecule type" value="Transcribed_RNA"/>
</dbReference>